<dbReference type="SMART" id="SM00050">
    <property type="entry name" value="DISIN"/>
    <property type="match status" value="1"/>
</dbReference>
<dbReference type="PANTHER" id="PTHR45702:SF2">
    <property type="entry name" value="KUZBANIAN, ISOFORM A"/>
    <property type="match status" value="1"/>
</dbReference>
<comment type="caution">
    <text evidence="4">The sequence shown here is derived from an EMBL/GenBank/DDBJ whole genome shotgun (WGS) entry which is preliminary data.</text>
</comment>
<dbReference type="GO" id="GO:0006509">
    <property type="term" value="P:membrane protein ectodomain proteolysis"/>
    <property type="evidence" value="ECO:0007669"/>
    <property type="project" value="TreeGrafter"/>
</dbReference>
<evidence type="ECO:0000256" key="2">
    <source>
        <dbReference type="SAM" id="Phobius"/>
    </source>
</evidence>
<dbReference type="InterPro" id="IPR036436">
    <property type="entry name" value="Disintegrin_dom_sf"/>
</dbReference>
<dbReference type="PANTHER" id="PTHR45702">
    <property type="entry name" value="ADAM10/ADAM17 METALLOPEPTIDASE FAMILY MEMBER"/>
    <property type="match status" value="1"/>
</dbReference>
<dbReference type="Proteomes" id="UP000037510">
    <property type="component" value="Unassembled WGS sequence"/>
</dbReference>
<dbReference type="PROSITE" id="PS50214">
    <property type="entry name" value="DISINTEGRIN_2"/>
    <property type="match status" value="1"/>
</dbReference>
<evidence type="ECO:0000313" key="4">
    <source>
        <dbReference type="EMBL" id="KOB65383.1"/>
    </source>
</evidence>
<evidence type="ECO:0000256" key="1">
    <source>
        <dbReference type="PROSITE-ProRule" id="PRU00068"/>
    </source>
</evidence>
<evidence type="ECO:0000259" key="3">
    <source>
        <dbReference type="PROSITE" id="PS50214"/>
    </source>
</evidence>
<evidence type="ECO:0000313" key="5">
    <source>
        <dbReference type="Proteomes" id="UP000037510"/>
    </source>
</evidence>
<dbReference type="GO" id="GO:0007219">
    <property type="term" value="P:Notch signaling pathway"/>
    <property type="evidence" value="ECO:0007669"/>
    <property type="project" value="TreeGrafter"/>
</dbReference>
<dbReference type="InterPro" id="IPR049038">
    <property type="entry name" value="ADAM10_Cys-rich"/>
</dbReference>
<keyword evidence="2" id="KW-1133">Transmembrane helix</keyword>
<gene>
    <name evidence="4" type="ORF">OBRU01_22760</name>
</gene>
<reference evidence="4 5" key="1">
    <citation type="journal article" date="2015" name="Genome Biol. Evol.">
        <title>The genome of winter moth (Operophtera brumata) provides a genomic perspective on sexual dimorphism and phenology.</title>
        <authorList>
            <person name="Derks M.F."/>
            <person name="Smit S."/>
            <person name="Salis L."/>
            <person name="Schijlen E."/>
            <person name="Bossers A."/>
            <person name="Mateman C."/>
            <person name="Pijl A.S."/>
            <person name="de Ridder D."/>
            <person name="Groenen M.A."/>
            <person name="Visser M.E."/>
            <person name="Megens H.J."/>
        </authorList>
    </citation>
    <scope>NUCLEOTIDE SEQUENCE [LARGE SCALE GENOMIC DNA]</scope>
    <source>
        <strain evidence="4">WM2013NL</strain>
        <tissue evidence="4">Head and thorax</tissue>
    </source>
</reference>
<dbReference type="InterPro" id="IPR051489">
    <property type="entry name" value="ADAM_Metalloproteinase"/>
</dbReference>
<organism evidence="4 5">
    <name type="scientific">Operophtera brumata</name>
    <name type="common">Winter moth</name>
    <name type="synonym">Phalaena brumata</name>
    <dbReference type="NCBI Taxonomy" id="104452"/>
    <lineage>
        <taxon>Eukaryota</taxon>
        <taxon>Metazoa</taxon>
        <taxon>Ecdysozoa</taxon>
        <taxon>Arthropoda</taxon>
        <taxon>Hexapoda</taxon>
        <taxon>Insecta</taxon>
        <taxon>Pterygota</taxon>
        <taxon>Neoptera</taxon>
        <taxon>Endopterygota</taxon>
        <taxon>Lepidoptera</taxon>
        <taxon>Glossata</taxon>
        <taxon>Ditrysia</taxon>
        <taxon>Geometroidea</taxon>
        <taxon>Geometridae</taxon>
        <taxon>Larentiinae</taxon>
        <taxon>Operophtera</taxon>
    </lineage>
</organism>
<feature type="transmembrane region" description="Helical" evidence="2">
    <location>
        <begin position="353"/>
        <end position="375"/>
    </location>
</feature>
<dbReference type="Pfam" id="PF21299">
    <property type="entry name" value="ADAM10_Cys-rich"/>
    <property type="match status" value="1"/>
</dbReference>
<sequence length="389" mass="42358">MGNIRAVLDAVRESRKMNFLTTSQGAFCGNKIVEVGEQCDCGYDELECKDHCCYPRLTCQFVDAARNQTCREATDCSHASYCSGRSAECPAPSAAPDHTQCNNGEHEPTYRFNQTCREATDCSHASFCSGRSAECPAPSAAPDHKQCNSGEHEPTYRFNQTCREATDCSHASYCSGRSAECPAPSAAPDHTQWSAHRPPDSTREPYARMFLLCLSLISMCPITETQLCIKGECSGSMCLAWNMSECFLSSGPQRVADGVTAVVDRRALCQLACQTGPSADSCQSTADFATKHNLPVGGISLRPGSPCDNFQGYCDVFLKCRAVDAEGPLVRLKNLLLNRDTLQSLQMWVVSRWWVVLLAGVALIVCMGAFIKCCAVHTPSSNPKRPPAR</sequence>
<accession>A0A0L7KPZ1</accession>
<dbReference type="STRING" id="104452.A0A0L7KPZ1"/>
<dbReference type="SUPFAM" id="SSF57552">
    <property type="entry name" value="Blood coagulation inhibitor (disintegrin)"/>
    <property type="match status" value="3"/>
</dbReference>
<dbReference type="GO" id="GO:0005886">
    <property type="term" value="C:plasma membrane"/>
    <property type="evidence" value="ECO:0007669"/>
    <property type="project" value="TreeGrafter"/>
</dbReference>
<proteinExistence type="predicted"/>
<dbReference type="AlphaFoldDB" id="A0A0L7KPZ1"/>
<protein>
    <submittedName>
        <fullName evidence="4">Putative ADAM 10</fullName>
    </submittedName>
</protein>
<comment type="caution">
    <text evidence="1">Lacks conserved residue(s) required for the propagation of feature annotation.</text>
</comment>
<dbReference type="EMBL" id="JTDY01007198">
    <property type="protein sequence ID" value="KOB65383.1"/>
    <property type="molecule type" value="Genomic_DNA"/>
</dbReference>
<name>A0A0L7KPZ1_OPEBR</name>
<dbReference type="InterPro" id="IPR001762">
    <property type="entry name" value="Disintegrin_dom"/>
</dbReference>
<keyword evidence="5" id="KW-1185">Reference proteome</keyword>
<dbReference type="GO" id="GO:0004222">
    <property type="term" value="F:metalloendopeptidase activity"/>
    <property type="evidence" value="ECO:0007669"/>
    <property type="project" value="TreeGrafter"/>
</dbReference>
<keyword evidence="2" id="KW-0812">Transmembrane</keyword>
<keyword evidence="2" id="KW-0472">Membrane</keyword>
<dbReference type="Gene3D" id="4.10.70.10">
    <property type="entry name" value="Disintegrin domain"/>
    <property type="match status" value="1"/>
</dbReference>
<feature type="domain" description="Disintegrin" evidence="3">
    <location>
        <begin position="25"/>
        <end position="143"/>
    </location>
</feature>